<dbReference type="PROSITE" id="PS50911">
    <property type="entry name" value="CHAP"/>
    <property type="match status" value="1"/>
</dbReference>
<keyword evidence="1" id="KW-0732">Signal</keyword>
<dbReference type="EMBL" id="JABEPQ010000001">
    <property type="protein sequence ID" value="NNM45415.1"/>
    <property type="molecule type" value="Genomic_DNA"/>
</dbReference>
<feature type="chain" id="PRO_5032922603" evidence="1">
    <location>
        <begin position="32"/>
        <end position="358"/>
    </location>
</feature>
<feature type="domain" description="Peptidase C51" evidence="2">
    <location>
        <begin position="43"/>
        <end position="170"/>
    </location>
</feature>
<evidence type="ECO:0000259" key="2">
    <source>
        <dbReference type="PROSITE" id="PS50911"/>
    </source>
</evidence>
<keyword evidence="4" id="KW-1185">Reference proteome</keyword>
<accession>A0A849HBV0</accession>
<gene>
    <name evidence="3" type="ORF">HJG52_05270</name>
</gene>
<sequence>MRLVLRRAAQLLTLALLTTGLTGLAAPSANAATMVRECKLTGIGCVSFSGYAGRSVWGYPVTARGNNCVNYVAYRLAKNGVARQSTMGNGGSWASNARKRGFRVDRTPVPGSIAQWNYGSAYAPGYGHVGYVEEVTSSYIVISDSSYGGDYTSRWRVPRGDRNWPSNFIHFKDVGYKPPPSGTFVKVRETSATYRLAGAAPVRVFSTAGLGTIRPMLVSSTSLARLPKRVPDGTFLRGSVRGDVYRVTGGAPVAVASWTSMGGRKPYTTVDQTALDRAGGTGDYSRLRRYPADGTVLQERTSRALYVVRSGKALRFTTWSQIGGWRRSQVVDPAAIARAGTSVFYGHLAGRGTLAPAA</sequence>
<evidence type="ECO:0000313" key="4">
    <source>
        <dbReference type="Proteomes" id="UP000588586"/>
    </source>
</evidence>
<dbReference type="Pfam" id="PF05257">
    <property type="entry name" value="CHAP"/>
    <property type="match status" value="1"/>
</dbReference>
<dbReference type="InterPro" id="IPR007921">
    <property type="entry name" value="CHAP_dom"/>
</dbReference>
<dbReference type="AlphaFoldDB" id="A0A849HBV0"/>
<organism evidence="3 4">
    <name type="scientific">Knoellia koreensis</name>
    <dbReference type="NCBI Taxonomy" id="2730921"/>
    <lineage>
        <taxon>Bacteria</taxon>
        <taxon>Bacillati</taxon>
        <taxon>Actinomycetota</taxon>
        <taxon>Actinomycetes</taxon>
        <taxon>Micrococcales</taxon>
        <taxon>Intrasporangiaceae</taxon>
        <taxon>Knoellia</taxon>
    </lineage>
</organism>
<dbReference type="Gene3D" id="3.90.1720.10">
    <property type="entry name" value="endopeptidase domain like (from Nostoc punctiforme)"/>
    <property type="match status" value="1"/>
</dbReference>
<dbReference type="SUPFAM" id="SSF54001">
    <property type="entry name" value="Cysteine proteinases"/>
    <property type="match status" value="1"/>
</dbReference>
<evidence type="ECO:0000313" key="3">
    <source>
        <dbReference type="EMBL" id="NNM45415.1"/>
    </source>
</evidence>
<proteinExistence type="predicted"/>
<protein>
    <submittedName>
        <fullName evidence="3">CHAP domain-containing protein</fullName>
    </submittedName>
</protein>
<reference evidence="3 4" key="1">
    <citation type="submission" date="2020-04" db="EMBL/GenBank/DDBJ databases">
        <title>Knoellia sp. isolate from air conditioner.</title>
        <authorList>
            <person name="Chea S."/>
            <person name="Kim D.-U."/>
        </authorList>
    </citation>
    <scope>NUCLEOTIDE SEQUENCE [LARGE SCALE GENOMIC DNA]</scope>
    <source>
        <strain evidence="3 4">DB2414S</strain>
    </source>
</reference>
<name>A0A849HBV0_9MICO</name>
<dbReference type="InterPro" id="IPR038765">
    <property type="entry name" value="Papain-like_cys_pep_sf"/>
</dbReference>
<feature type="signal peptide" evidence="1">
    <location>
        <begin position="1"/>
        <end position="31"/>
    </location>
</feature>
<dbReference type="Proteomes" id="UP000588586">
    <property type="component" value="Unassembled WGS sequence"/>
</dbReference>
<evidence type="ECO:0000256" key="1">
    <source>
        <dbReference type="SAM" id="SignalP"/>
    </source>
</evidence>
<dbReference type="RefSeq" id="WP_171242438.1">
    <property type="nucleotide sequence ID" value="NZ_JABEPQ010000001.1"/>
</dbReference>
<comment type="caution">
    <text evidence="3">The sequence shown here is derived from an EMBL/GenBank/DDBJ whole genome shotgun (WGS) entry which is preliminary data.</text>
</comment>